<dbReference type="CDD" id="cd07942">
    <property type="entry name" value="DRE_TIM_LeuA"/>
    <property type="match status" value="1"/>
</dbReference>
<dbReference type="SUPFAM" id="SSF89000">
    <property type="entry name" value="post-HMGL domain-like"/>
    <property type="match status" value="1"/>
</dbReference>
<reference evidence="16 17" key="1">
    <citation type="journal article" date="2014" name="PLoS ONE">
        <title>De novo Genome Assembly of the Fungal Plant Pathogen Pyrenophora semeniperda.</title>
        <authorList>
            <person name="Soliai M.M."/>
            <person name="Meyer S.E."/>
            <person name="Udall J.A."/>
            <person name="Elzinga D.E."/>
            <person name="Hermansen R.A."/>
            <person name="Bodily P.M."/>
            <person name="Hart A.A."/>
            <person name="Coleman C.E."/>
        </authorList>
    </citation>
    <scope>NUCLEOTIDE SEQUENCE [LARGE SCALE GENOMIC DNA]</scope>
    <source>
        <strain evidence="16 17">CCB06</strain>
        <tissue evidence="16">Mycelium</tissue>
    </source>
</reference>
<dbReference type="GO" id="GO:0005739">
    <property type="term" value="C:mitochondrion"/>
    <property type="evidence" value="ECO:0007669"/>
    <property type="project" value="UniProtKB-SubCell"/>
</dbReference>
<keyword evidence="9" id="KW-0028">Amino-acid biosynthesis</keyword>
<keyword evidence="13" id="KW-0100">Branched-chain amino acid biosynthesis</keyword>
<dbReference type="GO" id="GO:0009098">
    <property type="term" value="P:L-leucine biosynthetic process"/>
    <property type="evidence" value="ECO:0007669"/>
    <property type="project" value="UniProtKB-KW"/>
</dbReference>
<dbReference type="NCBIfam" id="NF002991">
    <property type="entry name" value="PRK03739.1"/>
    <property type="match status" value="1"/>
</dbReference>
<dbReference type="Gene3D" id="3.30.160.270">
    <property type="match status" value="1"/>
</dbReference>
<dbReference type="GO" id="GO:0046872">
    <property type="term" value="F:metal ion binding"/>
    <property type="evidence" value="ECO:0007669"/>
    <property type="project" value="UniProtKB-KW"/>
</dbReference>
<evidence type="ECO:0000256" key="2">
    <source>
        <dbReference type="ARBA" id="ARBA00001968"/>
    </source>
</evidence>
<feature type="compositionally biased region" description="Polar residues" evidence="14">
    <location>
        <begin position="627"/>
        <end position="641"/>
    </location>
</feature>
<dbReference type="Pfam" id="PF09347">
    <property type="entry name" value="DUF1989"/>
    <property type="match status" value="1"/>
</dbReference>
<dbReference type="Gene3D" id="3.20.20.70">
    <property type="entry name" value="Aldolase class I"/>
    <property type="match status" value="1"/>
</dbReference>
<feature type="domain" description="Pyruvate carboxyltransferase" evidence="15">
    <location>
        <begin position="33"/>
        <end position="311"/>
    </location>
</feature>
<comment type="catalytic activity">
    <reaction evidence="1">
        <text>3-methyl-2-oxobutanoate + acetyl-CoA + H2O = (2S)-2-isopropylmalate + CoA + H(+)</text>
        <dbReference type="Rhea" id="RHEA:21524"/>
        <dbReference type="ChEBI" id="CHEBI:1178"/>
        <dbReference type="ChEBI" id="CHEBI:11851"/>
        <dbReference type="ChEBI" id="CHEBI:15377"/>
        <dbReference type="ChEBI" id="CHEBI:15378"/>
        <dbReference type="ChEBI" id="CHEBI:57287"/>
        <dbReference type="ChEBI" id="CHEBI:57288"/>
        <dbReference type="EC" id="2.3.3.13"/>
    </reaction>
</comment>
<keyword evidence="17" id="KW-1185">Reference proteome</keyword>
<dbReference type="SUPFAM" id="SSF51569">
    <property type="entry name" value="Aldolase"/>
    <property type="match status" value="1"/>
</dbReference>
<dbReference type="InterPro" id="IPR039371">
    <property type="entry name" value="LeuA_N_DRE-TIM"/>
</dbReference>
<dbReference type="NCBIfam" id="TIGR00970">
    <property type="entry name" value="leuA_yeast"/>
    <property type="match status" value="1"/>
</dbReference>
<dbReference type="EMBL" id="KE747816">
    <property type="protein sequence ID" value="RMZ68621.1"/>
    <property type="molecule type" value="Genomic_DNA"/>
</dbReference>
<evidence type="ECO:0000256" key="9">
    <source>
        <dbReference type="ARBA" id="ARBA00022605"/>
    </source>
</evidence>
<gene>
    <name evidence="16" type="ORF">GMOD_00008347</name>
</gene>
<evidence type="ECO:0000256" key="10">
    <source>
        <dbReference type="ARBA" id="ARBA00022679"/>
    </source>
</evidence>
<evidence type="ECO:0000256" key="11">
    <source>
        <dbReference type="ARBA" id="ARBA00022723"/>
    </source>
</evidence>
<comment type="similarity">
    <text evidence="5">Belongs to the alpha-IPM synthase/homocitrate synthase family. LeuA type 2 subfamily.</text>
</comment>
<evidence type="ECO:0000256" key="8">
    <source>
        <dbReference type="ARBA" id="ARBA00022430"/>
    </source>
</evidence>
<accession>A0A3M7M2B5</accession>
<evidence type="ECO:0000256" key="14">
    <source>
        <dbReference type="SAM" id="MobiDB-lite"/>
    </source>
</evidence>
<dbReference type="InterPro" id="IPR013785">
    <property type="entry name" value="Aldolase_TIM"/>
</dbReference>
<dbReference type="PROSITE" id="PS00816">
    <property type="entry name" value="AIPM_HOMOCIT_SYNTH_2"/>
    <property type="match status" value="1"/>
</dbReference>
<dbReference type="FunFam" id="3.20.20.70:FF:000045">
    <property type="entry name" value="2-isopropylmalate synthase"/>
    <property type="match status" value="1"/>
</dbReference>
<feature type="region of interest" description="Disordered" evidence="14">
    <location>
        <begin position="889"/>
        <end position="909"/>
    </location>
</feature>
<comment type="cofactor">
    <cofactor evidence="2">
        <name>a divalent metal cation</name>
        <dbReference type="ChEBI" id="CHEBI:60240"/>
    </cofactor>
</comment>
<comment type="subcellular location">
    <subcellularLocation>
        <location evidence="3">Mitochondrion</location>
    </subcellularLocation>
</comment>
<dbReference type="InterPro" id="IPR005668">
    <property type="entry name" value="IPM_Synthase"/>
</dbReference>
<comment type="pathway">
    <text evidence="4">Amino-acid biosynthesis; L-leucine biosynthesis; L-leucine from 3-methyl-2-oxobutanoate: step 1/4.</text>
</comment>
<keyword evidence="10" id="KW-0808">Transferase</keyword>
<dbReference type="Pfam" id="PF08502">
    <property type="entry name" value="LeuA_dimer"/>
    <property type="match status" value="1"/>
</dbReference>
<evidence type="ECO:0000256" key="1">
    <source>
        <dbReference type="ARBA" id="ARBA00000064"/>
    </source>
</evidence>
<dbReference type="InterPro" id="IPR036230">
    <property type="entry name" value="LeuA_allosteric_dom_sf"/>
</dbReference>
<dbReference type="Pfam" id="PF00682">
    <property type="entry name" value="HMGL-like"/>
    <property type="match status" value="1"/>
</dbReference>
<dbReference type="InterPro" id="IPR002034">
    <property type="entry name" value="AIPM/Hcit_synth_CS"/>
</dbReference>
<proteinExistence type="inferred from homology"/>
<feature type="region of interest" description="Disordered" evidence="14">
    <location>
        <begin position="579"/>
        <end position="655"/>
    </location>
</feature>
<dbReference type="GO" id="GO:0003852">
    <property type="term" value="F:2-isopropylmalate synthase activity"/>
    <property type="evidence" value="ECO:0007669"/>
    <property type="project" value="UniProtKB-EC"/>
</dbReference>
<protein>
    <recommendedName>
        <fullName evidence="7">2-isopropylmalate synthase</fullName>
        <ecNumber evidence="7">2.3.3.13</ecNumber>
    </recommendedName>
</protein>
<feature type="compositionally biased region" description="Basic and acidic residues" evidence="14">
    <location>
        <begin position="896"/>
        <end position="909"/>
    </location>
</feature>
<dbReference type="SUPFAM" id="SSF110921">
    <property type="entry name" value="2-isopropylmalate synthase LeuA, allosteric (dimerisation) domain"/>
    <property type="match status" value="1"/>
</dbReference>
<dbReference type="InterPro" id="IPR000891">
    <property type="entry name" value="PYR_CT"/>
</dbReference>
<evidence type="ECO:0000256" key="3">
    <source>
        <dbReference type="ARBA" id="ARBA00004173"/>
    </source>
</evidence>
<dbReference type="OrthoDB" id="418791at2759"/>
<sequence>MPMLAEPWKKYQPFKPLHLPNRTWPNKTIEKPPRWLSTDLRDGNQSLVDPMDGAQKWDYFNMLVKLGYKEIEVSFPSASQTDFDFTQRLIQTPGIVPDDVWVQVLSPCRKELIRRTVDSLKGARKAILHLYLATSPCFQQIVFDMNDEETLALAVECTRYARAITKDDPAQAGTEWAYEFSPETFSDSSPEFVIKVCEAVKAAWEPSVDNPIIFNLPATVEMSTPNVYADQIEYFCNNISEREKICVSLHPHNDRGCAVAAAELAQMAGADRVEGTLFGNGERTGNVDLVTLGLNLYTQGIHPKIDFSDLKSIIDMVESCNKIPIHPRAPYGGQLVVCAFSGSHQDAIKKGFQMRKKNGATNESRWQIPYLPLDPQDIGRTYEAIIRVNSQSGKGGIAWIIQRQLELDLPRGLQIAFSKIVQKETDMLGRELLPTEITNLFEEAYHLKRNPRFSLVDYEIKADRSETPQPPQDGRTASSRNLRRIFSGVIEIDGQEHKIRGSGNGALSSLADALRSLGIDLDVVDYNEHTIGTSKDAKAATYIGCTAAQSSQKVWGVGIHHDVVQASLIAMLSAASSFLSSRPTTPIPFRPKRSNTLEIPSPDSSPTRTGKQENSGSIVERLEAAVNGSQADTKSAANSRDNIPPSPAYFPTSAASPLHPPTALYTKLKNISNDALTKHQDFVIPPRSGKAWHVPAGSLFRLSTPQGPQVGDLNVWSMHDPREKFWAARTRQLQSSHVKEGDRLWSCLPFMRPLCGVVADGCEIKDAGREEKRDERGGVTKWGGRCHDLLGTRCDPYVSNMLTSTSYDYHCHSNLVRAVLPYGLTEFDVHDVLNVFQVTGLDSQGRYFMEASPATENSYITFFAEQDLLCALSTCPGGDLSAWGWHQAEEAGGGAEDEKKGEEQRDMKSTCRPIRVEVMEVKDKGMLEGWEGAKKSGYKGMHGMHVPEGEV</sequence>
<keyword evidence="8" id="KW-0432">Leucine biosynthesis</keyword>
<name>A0A3M7M2B5_9PLEO</name>
<dbReference type="AlphaFoldDB" id="A0A3M7M2B5"/>
<dbReference type="Proteomes" id="UP000265663">
    <property type="component" value="Unassembled WGS sequence"/>
</dbReference>
<evidence type="ECO:0000313" key="17">
    <source>
        <dbReference type="Proteomes" id="UP000265663"/>
    </source>
</evidence>
<keyword evidence="12" id="KW-0496">Mitochondrion</keyword>
<dbReference type="PROSITE" id="PS50991">
    <property type="entry name" value="PYR_CT"/>
    <property type="match status" value="1"/>
</dbReference>
<dbReference type="InterPro" id="IPR013709">
    <property type="entry name" value="2-isopropylmalate_synth_dimer"/>
</dbReference>
<comment type="subunit">
    <text evidence="6">Homodimer.</text>
</comment>
<evidence type="ECO:0000256" key="7">
    <source>
        <dbReference type="ARBA" id="ARBA00012973"/>
    </source>
</evidence>
<dbReference type="EC" id="2.3.3.13" evidence="7"/>
<dbReference type="InterPro" id="IPR054692">
    <property type="entry name" value="LeuA-like_post-cat"/>
</dbReference>
<dbReference type="PROSITE" id="PS00815">
    <property type="entry name" value="AIPM_HOMOCIT_SYNTH_1"/>
    <property type="match status" value="1"/>
</dbReference>
<organism evidence="16 17">
    <name type="scientific">Pyrenophora seminiperda CCB06</name>
    <dbReference type="NCBI Taxonomy" id="1302712"/>
    <lineage>
        <taxon>Eukaryota</taxon>
        <taxon>Fungi</taxon>
        <taxon>Dikarya</taxon>
        <taxon>Ascomycota</taxon>
        <taxon>Pezizomycotina</taxon>
        <taxon>Dothideomycetes</taxon>
        <taxon>Pleosporomycetidae</taxon>
        <taxon>Pleosporales</taxon>
        <taxon>Pleosporineae</taxon>
        <taxon>Pleosporaceae</taxon>
        <taxon>Pyrenophora</taxon>
    </lineage>
</organism>
<evidence type="ECO:0000256" key="13">
    <source>
        <dbReference type="ARBA" id="ARBA00023304"/>
    </source>
</evidence>
<evidence type="ECO:0000256" key="12">
    <source>
        <dbReference type="ARBA" id="ARBA00023128"/>
    </source>
</evidence>
<evidence type="ECO:0000256" key="4">
    <source>
        <dbReference type="ARBA" id="ARBA00004689"/>
    </source>
</evidence>
<dbReference type="FunFam" id="3.30.160.270:FF:000002">
    <property type="entry name" value="2-isopropylmalate synthase"/>
    <property type="match status" value="1"/>
</dbReference>
<dbReference type="PANTHER" id="PTHR46911:SF1">
    <property type="entry name" value="2-ISOPROPYLMALATE SYNTHASE"/>
    <property type="match status" value="1"/>
</dbReference>
<dbReference type="HAMAP" id="MF_00572">
    <property type="entry name" value="LeuA_type2"/>
    <property type="match status" value="1"/>
</dbReference>
<dbReference type="InterPro" id="IPR018959">
    <property type="entry name" value="DUF1989"/>
</dbReference>
<evidence type="ECO:0000259" key="15">
    <source>
        <dbReference type="PROSITE" id="PS50991"/>
    </source>
</evidence>
<dbReference type="PANTHER" id="PTHR46911">
    <property type="match status" value="1"/>
</dbReference>
<evidence type="ECO:0000313" key="16">
    <source>
        <dbReference type="EMBL" id="RMZ68621.1"/>
    </source>
</evidence>
<feature type="compositionally biased region" description="Polar residues" evidence="14">
    <location>
        <begin position="594"/>
        <end position="617"/>
    </location>
</feature>
<keyword evidence="11" id="KW-0479">Metal-binding</keyword>
<dbReference type="SMART" id="SM00917">
    <property type="entry name" value="LeuA_dimer"/>
    <property type="match status" value="1"/>
</dbReference>
<evidence type="ECO:0000256" key="6">
    <source>
        <dbReference type="ARBA" id="ARBA00011738"/>
    </source>
</evidence>
<dbReference type="Pfam" id="PF22615">
    <property type="entry name" value="IPMS_D2"/>
    <property type="match status" value="1"/>
</dbReference>
<evidence type="ECO:0000256" key="5">
    <source>
        <dbReference type="ARBA" id="ARBA00009767"/>
    </source>
</evidence>